<keyword evidence="1" id="KW-0732">Signal</keyword>
<comment type="caution">
    <text evidence="2">The sequence shown here is derived from an EMBL/GenBank/DDBJ whole genome shotgun (WGS) entry which is preliminary data.</text>
</comment>
<reference evidence="2 3" key="1">
    <citation type="submission" date="2018-06" db="EMBL/GenBank/DDBJ databases">
        <title>Genomic Encyclopedia of Archaeal and Bacterial Type Strains, Phase II (KMG-II): from individual species to whole genera.</title>
        <authorList>
            <person name="Goeker M."/>
        </authorList>
    </citation>
    <scope>NUCLEOTIDE SEQUENCE [LARGE SCALE GENOMIC DNA]</scope>
    <source>
        <strain evidence="2 3">DSM 23857</strain>
    </source>
</reference>
<sequence>MKTIITLIALLGIGFQAMAHNDKANLAKIAVENVTNVAAVGPKKVMTVKNAAGEIIMMSRYINDTDLPVALVNNLMKKLPNEVFTSILEVTAQGEKTFVITLESATGFKVLKCNTDGNYEITIQFSKA</sequence>
<evidence type="ECO:0000313" key="3">
    <source>
        <dbReference type="Proteomes" id="UP000249547"/>
    </source>
</evidence>
<name>A0A327Q6D4_9BACT</name>
<evidence type="ECO:0000313" key="2">
    <source>
        <dbReference type="EMBL" id="RAI99840.1"/>
    </source>
</evidence>
<accession>A0A327Q6D4</accession>
<protein>
    <recommendedName>
        <fullName evidence="4">PepSY-like beta-lactamase-inhibitor</fullName>
    </recommendedName>
</protein>
<proteinExistence type="predicted"/>
<dbReference type="EMBL" id="QLLL01000009">
    <property type="protein sequence ID" value="RAI99840.1"/>
    <property type="molecule type" value="Genomic_DNA"/>
</dbReference>
<feature type="chain" id="PRO_5016267649" description="PepSY-like beta-lactamase-inhibitor" evidence="1">
    <location>
        <begin position="20"/>
        <end position="128"/>
    </location>
</feature>
<keyword evidence="3" id="KW-1185">Reference proteome</keyword>
<evidence type="ECO:0000256" key="1">
    <source>
        <dbReference type="SAM" id="SignalP"/>
    </source>
</evidence>
<dbReference type="AlphaFoldDB" id="A0A327Q6D4"/>
<gene>
    <name evidence="2" type="ORF">LX64_04393</name>
</gene>
<feature type="signal peptide" evidence="1">
    <location>
        <begin position="1"/>
        <end position="19"/>
    </location>
</feature>
<dbReference type="Proteomes" id="UP000249547">
    <property type="component" value="Unassembled WGS sequence"/>
</dbReference>
<organism evidence="2 3">
    <name type="scientific">Chitinophaga skermanii</name>
    <dbReference type="NCBI Taxonomy" id="331697"/>
    <lineage>
        <taxon>Bacteria</taxon>
        <taxon>Pseudomonadati</taxon>
        <taxon>Bacteroidota</taxon>
        <taxon>Chitinophagia</taxon>
        <taxon>Chitinophagales</taxon>
        <taxon>Chitinophagaceae</taxon>
        <taxon>Chitinophaga</taxon>
    </lineage>
</organism>
<dbReference type="RefSeq" id="WP_148707424.1">
    <property type="nucleotide sequence ID" value="NZ_QLLL01000009.1"/>
</dbReference>
<evidence type="ECO:0008006" key="4">
    <source>
        <dbReference type="Google" id="ProtNLM"/>
    </source>
</evidence>